<dbReference type="Gene3D" id="3.90.930.1">
    <property type="match status" value="1"/>
</dbReference>
<dbReference type="SUPFAM" id="SSF82185">
    <property type="entry name" value="Histone H3 K4-specific methyltransferase SET7/9 N-terminal domain"/>
    <property type="match status" value="2"/>
</dbReference>
<dbReference type="Gene3D" id="2.20.110.10">
    <property type="entry name" value="Histone H3 K4-specific methyltransferase SET7/9 N-terminal domain"/>
    <property type="match status" value="1"/>
</dbReference>
<evidence type="ECO:0008006" key="2">
    <source>
        <dbReference type="Google" id="ProtNLM"/>
    </source>
</evidence>
<dbReference type="EMBL" id="KF170423">
    <property type="protein sequence ID" value="AGO88056.1"/>
    <property type="molecule type" value="Genomic_DNA"/>
</dbReference>
<reference evidence="1" key="1">
    <citation type="journal article" date="2014" name="ISME J.">
        <title>Genomic properties of Marine Group A bacteria indicate a role in the marine sulfur cycle.</title>
        <authorList>
            <person name="Wright J.J."/>
            <person name="Mewis K."/>
            <person name="Hanson N.W."/>
            <person name="Konwar K.M."/>
            <person name="Maas K.R."/>
            <person name="Hallam S.J."/>
        </authorList>
    </citation>
    <scope>NUCLEOTIDE SEQUENCE</scope>
</reference>
<dbReference type="Pfam" id="PF07661">
    <property type="entry name" value="MORN_2"/>
    <property type="match status" value="4"/>
</dbReference>
<name>S4W5V4_9BACT</name>
<evidence type="ECO:0000313" key="1">
    <source>
        <dbReference type="EMBL" id="AGO88056.1"/>
    </source>
</evidence>
<proteinExistence type="predicted"/>
<dbReference type="InterPro" id="IPR011652">
    <property type="entry name" value="MORN_2"/>
</dbReference>
<sequence length="242" mass="28738">MRKLLLITLPLLLIVGCSKEPINYETTLIERDDRFYTKETNKPYSGPVFSLYDDRKKKEEGSLKDGKMISKTEWEWYSNGQKKFERTYKDGKLDGLITEWYENGQKSYKVTYKDGNLSGEWTYYHRDGTKIEPIVFDNEIIYKENIFFNKDTDIPYSGRVLTVYENGQKEWEVTYKDGKEDGLVNQWYENGKKQLEVTFKDGKIDGLWTLWYENGKKLKEETYKDGEEISKKEWNEDGSVKE</sequence>
<accession>S4W5V4</accession>
<protein>
    <recommendedName>
        <fullName evidence="2">Toxin-antitoxin system YwqK family antitoxin</fullName>
    </recommendedName>
</protein>
<organism evidence="1">
    <name type="scientific">uncultured bacterium 125003-E23</name>
    <dbReference type="NCBI Taxonomy" id="1343839"/>
    <lineage>
        <taxon>Bacteria</taxon>
        <taxon>environmental samples</taxon>
    </lineage>
</organism>
<dbReference type="PROSITE" id="PS51257">
    <property type="entry name" value="PROKAR_LIPOPROTEIN"/>
    <property type="match status" value="1"/>
</dbReference>
<dbReference type="AlphaFoldDB" id="S4W5V4"/>